<dbReference type="AlphaFoldDB" id="A0A1X1K6J1"/>
<gene>
    <name evidence="1" type="ORF">B7700_02840</name>
</gene>
<organism evidence="1 2">
    <name type="scientific">Streptococcus mitis</name>
    <dbReference type="NCBI Taxonomy" id="28037"/>
    <lineage>
        <taxon>Bacteria</taxon>
        <taxon>Bacillati</taxon>
        <taxon>Bacillota</taxon>
        <taxon>Bacilli</taxon>
        <taxon>Lactobacillales</taxon>
        <taxon>Streptococcaceae</taxon>
        <taxon>Streptococcus</taxon>
        <taxon>Streptococcus mitis group</taxon>
    </lineage>
</organism>
<accession>A0A1X1K6J1</accession>
<dbReference type="Proteomes" id="UP000193929">
    <property type="component" value="Unassembled WGS sequence"/>
</dbReference>
<proteinExistence type="predicted"/>
<name>A0A1X1K6J1_STRMT</name>
<reference evidence="1 2" key="1">
    <citation type="journal article" date="2016" name="Eur. J. Clin. Microbiol. Infect. Dis.">
        <title>Whole genome sequencing as a tool for phylogenetic analysis of clinical strains of Mitis group streptococci.</title>
        <authorList>
            <person name="Rasmussen L.H."/>
            <person name="Dargis R."/>
            <person name="Hojholt K."/>
            <person name="Christensen J.J."/>
            <person name="Skovgaard O."/>
            <person name="Justesen U.S."/>
            <person name="Rosenvinge F.S."/>
            <person name="Moser C."/>
            <person name="Lukjancenko O."/>
            <person name="Rasmussen S."/>
            <person name="Nielsen X.C."/>
        </authorList>
    </citation>
    <scope>NUCLEOTIDE SEQUENCE [LARGE SCALE GENOMIC DNA]</scope>
    <source>
        <strain evidence="1 2">RH_50275_09</strain>
    </source>
</reference>
<sequence length="66" mass="8059">MYSEEVPLFYLDPQYQNNRLKLIANSTYIEDFEWYDDETKEANFSRWLDEMVGLQGVIFTPWDLRN</sequence>
<dbReference type="EMBL" id="NCVF01000020">
    <property type="protein sequence ID" value="ORO95078.1"/>
    <property type="molecule type" value="Genomic_DNA"/>
</dbReference>
<comment type="caution">
    <text evidence="1">The sequence shown here is derived from an EMBL/GenBank/DDBJ whole genome shotgun (WGS) entry which is preliminary data.</text>
</comment>
<evidence type="ECO:0000313" key="1">
    <source>
        <dbReference type="EMBL" id="ORO95078.1"/>
    </source>
</evidence>
<protein>
    <submittedName>
        <fullName evidence="1">Uncharacterized protein</fullName>
    </submittedName>
</protein>
<evidence type="ECO:0000313" key="2">
    <source>
        <dbReference type="Proteomes" id="UP000193929"/>
    </source>
</evidence>